<evidence type="ECO:0000256" key="1">
    <source>
        <dbReference type="SAM" id="MobiDB-lite"/>
    </source>
</evidence>
<evidence type="ECO:0000313" key="2">
    <source>
        <dbReference type="EMBL" id="KZV42906.1"/>
    </source>
</evidence>
<protein>
    <submittedName>
        <fullName evidence="2">Uncharacterized protein</fullName>
    </submittedName>
</protein>
<evidence type="ECO:0000313" key="3">
    <source>
        <dbReference type="Proteomes" id="UP000250235"/>
    </source>
</evidence>
<sequence>MKCGSEISCSHRSNSLNKPYGSINLAGHPDPKTDIHTPVVSEVGGALRPVGRHPHA</sequence>
<dbReference type="Proteomes" id="UP000250235">
    <property type="component" value="Unassembled WGS sequence"/>
</dbReference>
<accession>A0A2Z7C7T4</accession>
<organism evidence="2 3">
    <name type="scientific">Dorcoceras hygrometricum</name>
    <dbReference type="NCBI Taxonomy" id="472368"/>
    <lineage>
        <taxon>Eukaryota</taxon>
        <taxon>Viridiplantae</taxon>
        <taxon>Streptophyta</taxon>
        <taxon>Embryophyta</taxon>
        <taxon>Tracheophyta</taxon>
        <taxon>Spermatophyta</taxon>
        <taxon>Magnoliopsida</taxon>
        <taxon>eudicotyledons</taxon>
        <taxon>Gunneridae</taxon>
        <taxon>Pentapetalae</taxon>
        <taxon>asterids</taxon>
        <taxon>lamiids</taxon>
        <taxon>Lamiales</taxon>
        <taxon>Gesneriaceae</taxon>
        <taxon>Didymocarpoideae</taxon>
        <taxon>Trichosporeae</taxon>
        <taxon>Loxocarpinae</taxon>
        <taxon>Dorcoceras</taxon>
    </lineage>
</organism>
<name>A0A2Z7C7T4_9LAMI</name>
<proteinExistence type="predicted"/>
<keyword evidence="3" id="KW-1185">Reference proteome</keyword>
<gene>
    <name evidence="2" type="ORF">F511_44326</name>
</gene>
<reference evidence="2 3" key="1">
    <citation type="journal article" date="2015" name="Proc. Natl. Acad. Sci. U.S.A.">
        <title>The resurrection genome of Boea hygrometrica: A blueprint for survival of dehydration.</title>
        <authorList>
            <person name="Xiao L."/>
            <person name="Yang G."/>
            <person name="Zhang L."/>
            <person name="Yang X."/>
            <person name="Zhao S."/>
            <person name="Ji Z."/>
            <person name="Zhou Q."/>
            <person name="Hu M."/>
            <person name="Wang Y."/>
            <person name="Chen M."/>
            <person name="Xu Y."/>
            <person name="Jin H."/>
            <person name="Xiao X."/>
            <person name="Hu G."/>
            <person name="Bao F."/>
            <person name="Hu Y."/>
            <person name="Wan P."/>
            <person name="Li L."/>
            <person name="Deng X."/>
            <person name="Kuang T."/>
            <person name="Xiang C."/>
            <person name="Zhu J.K."/>
            <person name="Oliver M.J."/>
            <person name="He Y."/>
        </authorList>
    </citation>
    <scope>NUCLEOTIDE SEQUENCE [LARGE SCALE GENOMIC DNA]</scope>
    <source>
        <strain evidence="3">cv. XS01</strain>
    </source>
</reference>
<feature type="compositionally biased region" description="Polar residues" evidence="1">
    <location>
        <begin position="7"/>
        <end position="17"/>
    </location>
</feature>
<dbReference type="EMBL" id="KQ998712">
    <property type="protein sequence ID" value="KZV42906.1"/>
    <property type="molecule type" value="Genomic_DNA"/>
</dbReference>
<feature type="region of interest" description="Disordered" evidence="1">
    <location>
        <begin position="1"/>
        <end position="36"/>
    </location>
</feature>
<dbReference type="AlphaFoldDB" id="A0A2Z7C7T4"/>